<evidence type="ECO:0000313" key="1">
    <source>
        <dbReference type="EMBL" id="ADY35945.1"/>
    </source>
</evidence>
<dbReference type="KEGG" id="bsa:Bacsa_1373"/>
<gene>
    <name evidence="1" type="ordered locus">Bacsa_1373</name>
</gene>
<sequence>MCEKLITNAKLQHSVQTTKNQVSLRCKNLLTKQAF</sequence>
<protein>
    <submittedName>
        <fullName evidence="1">Uncharacterized protein</fullName>
    </submittedName>
</protein>
<proteinExistence type="predicted"/>
<name>F0R803_PHOSB</name>
<evidence type="ECO:0000313" key="2">
    <source>
        <dbReference type="Proteomes" id="UP000007486"/>
    </source>
</evidence>
<reference evidence="1 2" key="1">
    <citation type="journal article" date="2011" name="Stand. Genomic Sci.">
        <title>Complete genome sequence of Bacteroides salanitronis type strain (BL78).</title>
        <authorList>
            <person name="Gronow S."/>
            <person name="Held B."/>
            <person name="Lucas S."/>
            <person name="Lapidus A."/>
            <person name="Del Rio T.G."/>
            <person name="Nolan M."/>
            <person name="Tice H."/>
            <person name="Deshpande S."/>
            <person name="Cheng J.F."/>
            <person name="Pitluck S."/>
            <person name="Liolios K."/>
            <person name="Pagani I."/>
            <person name="Ivanova N."/>
            <person name="Mavromatis K."/>
            <person name="Pati A."/>
            <person name="Tapia R."/>
            <person name="Han C."/>
            <person name="Goodwin L."/>
            <person name="Chen A."/>
            <person name="Palaniappan K."/>
            <person name="Land M."/>
            <person name="Hauser L."/>
            <person name="Chang Y.J."/>
            <person name="Jeffries C.D."/>
            <person name="Brambilla E.M."/>
            <person name="Rohde M."/>
            <person name="Goker M."/>
            <person name="Detter J.C."/>
            <person name="Woyke T."/>
            <person name="Bristow J."/>
            <person name="Markowitz V."/>
            <person name="Hugenholtz P."/>
            <person name="Kyrpides N.C."/>
            <person name="Klenk H.P."/>
            <person name="Eisen J.A."/>
        </authorList>
    </citation>
    <scope>NUCLEOTIDE SEQUENCE [LARGE SCALE GENOMIC DNA]</scope>
    <source>
        <strain evidence="1 2">DSM 18170</strain>
    </source>
</reference>
<keyword evidence="2" id="KW-1185">Reference proteome</keyword>
<accession>F0R803</accession>
<dbReference type="AlphaFoldDB" id="F0R803"/>
<dbReference type="Proteomes" id="UP000007486">
    <property type="component" value="Chromosome"/>
</dbReference>
<dbReference type="EMBL" id="CP002530">
    <property type="protein sequence ID" value="ADY35945.1"/>
    <property type="molecule type" value="Genomic_DNA"/>
</dbReference>
<dbReference type="HOGENOM" id="CLU_3363318_0_0_10"/>
<organism evidence="1 2">
    <name type="scientific">Phocaeicola salanitronis (strain DSM 18170 / JCM 13657 / CCUG 60908 / BL78)</name>
    <name type="common">Bacteroides salanitronis</name>
    <dbReference type="NCBI Taxonomy" id="667015"/>
    <lineage>
        <taxon>Bacteria</taxon>
        <taxon>Pseudomonadati</taxon>
        <taxon>Bacteroidota</taxon>
        <taxon>Bacteroidia</taxon>
        <taxon>Bacteroidales</taxon>
        <taxon>Bacteroidaceae</taxon>
        <taxon>Phocaeicola</taxon>
    </lineage>
</organism>